<reference evidence="2" key="1">
    <citation type="submission" date="2021-01" db="EMBL/GenBank/DDBJ databases">
        <authorList>
            <person name="Corre E."/>
            <person name="Pelletier E."/>
            <person name="Niang G."/>
            <person name="Scheremetjew M."/>
            <person name="Finn R."/>
            <person name="Kale V."/>
            <person name="Holt S."/>
            <person name="Cochrane G."/>
            <person name="Meng A."/>
            <person name="Brown T."/>
            <person name="Cohen L."/>
        </authorList>
    </citation>
    <scope>NUCLEOTIDE SEQUENCE</scope>
    <source>
        <strain evidence="2">CCMP1661</strain>
    </source>
</reference>
<organism evidence="2">
    <name type="scientific">Fibrocapsa japonica</name>
    <dbReference type="NCBI Taxonomy" id="94617"/>
    <lineage>
        <taxon>Eukaryota</taxon>
        <taxon>Sar</taxon>
        <taxon>Stramenopiles</taxon>
        <taxon>Ochrophyta</taxon>
        <taxon>Raphidophyceae</taxon>
        <taxon>Chattonellales</taxon>
        <taxon>Chattonellaceae</taxon>
        <taxon>Fibrocapsa</taxon>
    </lineage>
</organism>
<feature type="region of interest" description="Disordered" evidence="1">
    <location>
        <begin position="1"/>
        <end position="44"/>
    </location>
</feature>
<protein>
    <submittedName>
        <fullName evidence="2">Uncharacterized protein</fullName>
    </submittedName>
</protein>
<dbReference type="EMBL" id="HBHR01024044">
    <property type="protein sequence ID" value="CAD9875491.1"/>
    <property type="molecule type" value="Transcribed_RNA"/>
</dbReference>
<evidence type="ECO:0000256" key="1">
    <source>
        <dbReference type="SAM" id="MobiDB-lite"/>
    </source>
</evidence>
<accession>A0A7S2Y1P4</accession>
<feature type="compositionally biased region" description="Basic and acidic residues" evidence="1">
    <location>
        <begin position="7"/>
        <end position="17"/>
    </location>
</feature>
<evidence type="ECO:0000313" key="2">
    <source>
        <dbReference type="EMBL" id="CAD9875491.1"/>
    </source>
</evidence>
<proteinExistence type="predicted"/>
<dbReference type="AlphaFoldDB" id="A0A7S2Y1P4"/>
<sequence length="164" mass="18297">MNAWDAGVKEMEERNKEVAAAASGIPGAKRSDRPSQGGAHTVGLSGSDKALKWARDKQNDIWSEDDVYTVYDWTQECNGTRVPNKSNMGGGRLLRLINLIWNSCTYANGIMDNNSVVRATEEASKNEEVRKRFVAPLAQKVLKIIEEDEADREYADSEDEDFVL</sequence>
<gene>
    <name evidence="2" type="ORF">FJAP1339_LOCUS12376</name>
</gene>
<name>A0A7S2Y1P4_9STRA</name>